<accession>A0A927N4L5</accession>
<dbReference type="InterPro" id="IPR020471">
    <property type="entry name" value="AKR"/>
</dbReference>
<organism evidence="3 4">
    <name type="scientific">Actinopolymorpha pittospori</name>
    <dbReference type="NCBI Taxonomy" id="648752"/>
    <lineage>
        <taxon>Bacteria</taxon>
        <taxon>Bacillati</taxon>
        <taxon>Actinomycetota</taxon>
        <taxon>Actinomycetes</taxon>
        <taxon>Propionibacteriales</taxon>
        <taxon>Actinopolymorphaceae</taxon>
        <taxon>Actinopolymorpha</taxon>
    </lineage>
</organism>
<evidence type="ECO:0000313" key="4">
    <source>
        <dbReference type="Proteomes" id="UP000638648"/>
    </source>
</evidence>
<keyword evidence="4" id="KW-1185">Reference proteome</keyword>
<reference evidence="3" key="1">
    <citation type="submission" date="2020-10" db="EMBL/GenBank/DDBJ databases">
        <title>Sequencing the genomes of 1000 actinobacteria strains.</title>
        <authorList>
            <person name="Klenk H.-P."/>
        </authorList>
    </citation>
    <scope>NUCLEOTIDE SEQUENCE</scope>
    <source>
        <strain evidence="3">DSM 45354</strain>
    </source>
</reference>
<dbReference type="InterPro" id="IPR023210">
    <property type="entry name" value="NADP_OxRdtase_dom"/>
</dbReference>
<sequence>MEQRFLGRTGLKVSELCLGAMTFGGATDEQTARQMLDTFVDSGGTFIDTADGYTGGASEEILGRWIKERSRDDLVLATKVFHRTGSGPNDHGGGRKHILSSVEASLRRLGTDYIDLYQLHVYDDATPLEETLSTLNTLVTSGKVRFIGASSYSGWQLQKAIDLARQHGWEPYVCLQPLYNLLDREVEWELLPLCQSEGLGLIAWSPLRTGFLSGRYRRGTPAPLKDTRIEHLNNTGDQIWANYATERTWRVIDVVEDVARQAGKTVAQVSLRWLLQRPSVTAPIIGARTFAHFQDNLGAVGWSLTAEQMNQLTTVTDQRLPYPYDVISMFSRHS</sequence>
<dbReference type="RefSeq" id="WP_192755601.1">
    <property type="nucleotide sequence ID" value="NZ_BAABJL010000194.1"/>
</dbReference>
<comment type="caution">
    <text evidence="3">The sequence shown here is derived from an EMBL/GenBank/DDBJ whole genome shotgun (WGS) entry which is preliminary data.</text>
</comment>
<name>A0A927N4L5_9ACTN</name>
<dbReference type="GO" id="GO:0016491">
    <property type="term" value="F:oxidoreductase activity"/>
    <property type="evidence" value="ECO:0007669"/>
    <property type="project" value="UniProtKB-KW"/>
</dbReference>
<dbReference type="GO" id="GO:0005829">
    <property type="term" value="C:cytosol"/>
    <property type="evidence" value="ECO:0007669"/>
    <property type="project" value="TreeGrafter"/>
</dbReference>
<evidence type="ECO:0000259" key="2">
    <source>
        <dbReference type="Pfam" id="PF00248"/>
    </source>
</evidence>
<dbReference type="Proteomes" id="UP000638648">
    <property type="component" value="Unassembled WGS sequence"/>
</dbReference>
<dbReference type="Gene3D" id="3.20.20.100">
    <property type="entry name" value="NADP-dependent oxidoreductase domain"/>
    <property type="match status" value="1"/>
</dbReference>
<dbReference type="PANTHER" id="PTHR43364">
    <property type="entry name" value="NADH-SPECIFIC METHYLGLYOXAL REDUCTASE-RELATED"/>
    <property type="match status" value="1"/>
</dbReference>
<keyword evidence="1" id="KW-0560">Oxidoreductase</keyword>
<dbReference type="AlphaFoldDB" id="A0A927N4L5"/>
<feature type="domain" description="NADP-dependent oxidoreductase" evidence="2">
    <location>
        <begin position="15"/>
        <end position="315"/>
    </location>
</feature>
<evidence type="ECO:0000256" key="1">
    <source>
        <dbReference type="ARBA" id="ARBA00023002"/>
    </source>
</evidence>
<dbReference type="FunFam" id="3.20.20.100:FF:000004">
    <property type="entry name" value="Oxidoreductase, aldo/keto reductase"/>
    <property type="match status" value="1"/>
</dbReference>
<dbReference type="EMBL" id="JADBEM010000001">
    <property type="protein sequence ID" value="MBE1612575.1"/>
    <property type="molecule type" value="Genomic_DNA"/>
</dbReference>
<dbReference type="InterPro" id="IPR050523">
    <property type="entry name" value="AKR_Detox_Biosynth"/>
</dbReference>
<dbReference type="InterPro" id="IPR036812">
    <property type="entry name" value="NAD(P)_OxRdtase_dom_sf"/>
</dbReference>
<dbReference type="Pfam" id="PF00248">
    <property type="entry name" value="Aldo_ket_red"/>
    <property type="match status" value="1"/>
</dbReference>
<dbReference type="PRINTS" id="PR00069">
    <property type="entry name" value="ALDKETRDTASE"/>
</dbReference>
<dbReference type="SUPFAM" id="SSF51430">
    <property type="entry name" value="NAD(P)-linked oxidoreductase"/>
    <property type="match status" value="1"/>
</dbReference>
<proteinExistence type="predicted"/>
<dbReference type="CDD" id="cd19081">
    <property type="entry name" value="AKR_AKR9C1"/>
    <property type="match status" value="1"/>
</dbReference>
<evidence type="ECO:0000313" key="3">
    <source>
        <dbReference type="EMBL" id="MBE1612575.1"/>
    </source>
</evidence>
<gene>
    <name evidence="3" type="ORF">HEB94_009423</name>
</gene>
<protein>
    <submittedName>
        <fullName evidence="3">Aryl-alcohol dehydrogenase-like predicted oxidoreductase</fullName>
    </submittedName>
</protein>
<dbReference type="PANTHER" id="PTHR43364:SF4">
    <property type="entry name" value="NAD(P)-LINKED OXIDOREDUCTASE SUPERFAMILY PROTEIN"/>
    <property type="match status" value="1"/>
</dbReference>